<dbReference type="AlphaFoldDB" id="A0A9D1JWF2"/>
<protein>
    <submittedName>
        <fullName evidence="2">Uncharacterized protein</fullName>
    </submittedName>
</protein>
<feature type="signal peptide" evidence="1">
    <location>
        <begin position="1"/>
        <end position="20"/>
    </location>
</feature>
<reference evidence="2" key="2">
    <citation type="journal article" date="2021" name="PeerJ">
        <title>Extensive microbial diversity within the chicken gut microbiome revealed by metagenomics and culture.</title>
        <authorList>
            <person name="Gilroy R."/>
            <person name="Ravi A."/>
            <person name="Getino M."/>
            <person name="Pursley I."/>
            <person name="Horton D.L."/>
            <person name="Alikhan N.F."/>
            <person name="Baker D."/>
            <person name="Gharbi K."/>
            <person name="Hall N."/>
            <person name="Watson M."/>
            <person name="Adriaenssens E.M."/>
            <person name="Foster-Nyarko E."/>
            <person name="Jarju S."/>
            <person name="Secka A."/>
            <person name="Antonio M."/>
            <person name="Oren A."/>
            <person name="Chaudhuri R.R."/>
            <person name="La Ragione R."/>
            <person name="Hildebrand F."/>
            <person name="Pallen M.J."/>
        </authorList>
    </citation>
    <scope>NUCLEOTIDE SEQUENCE</scope>
    <source>
        <strain evidence="2">ChiGjej3B3-5194</strain>
    </source>
</reference>
<organism evidence="2 3">
    <name type="scientific">Candidatus Enterousia intestinigallinarum</name>
    <dbReference type="NCBI Taxonomy" id="2840790"/>
    <lineage>
        <taxon>Bacteria</taxon>
        <taxon>Pseudomonadati</taxon>
        <taxon>Pseudomonadota</taxon>
        <taxon>Alphaproteobacteria</taxon>
        <taxon>Candidatus Enterousia</taxon>
    </lineage>
</organism>
<sequence length="228" mass="24472">MKNLLFIVPLAGVVAMPAYGWNNSSCSELQSDYTRALAAYTNDCSSAFLTQYSGYFMAMQAGICSCLNARTSANNCVALKQLCCQDDTEFSSIVGTTELWYERTWVNSSVCSTVSTYRCRSGYYGTATGAGTGCTKCPDNATCPGGKNPSRFGCNIGYYKSTSSATSCSRCPTATNIFINSAKTVRAVGTTAEITYDGTGSTLCYLPTGTYYDNTGTFQITTNQACYY</sequence>
<proteinExistence type="predicted"/>
<gene>
    <name evidence="2" type="ORF">IAD02_00470</name>
</gene>
<feature type="chain" id="PRO_5039346740" evidence="1">
    <location>
        <begin position="21"/>
        <end position="228"/>
    </location>
</feature>
<reference evidence="2" key="1">
    <citation type="submission" date="2020-10" db="EMBL/GenBank/DDBJ databases">
        <authorList>
            <person name="Gilroy R."/>
        </authorList>
    </citation>
    <scope>NUCLEOTIDE SEQUENCE</scope>
    <source>
        <strain evidence="2">ChiGjej3B3-5194</strain>
    </source>
</reference>
<evidence type="ECO:0000313" key="3">
    <source>
        <dbReference type="Proteomes" id="UP000886742"/>
    </source>
</evidence>
<name>A0A9D1JWF2_9PROT</name>
<accession>A0A9D1JWF2</accession>
<dbReference type="Proteomes" id="UP000886742">
    <property type="component" value="Unassembled WGS sequence"/>
</dbReference>
<evidence type="ECO:0000313" key="2">
    <source>
        <dbReference type="EMBL" id="HIS70450.1"/>
    </source>
</evidence>
<keyword evidence="1" id="KW-0732">Signal</keyword>
<evidence type="ECO:0000256" key="1">
    <source>
        <dbReference type="SAM" id="SignalP"/>
    </source>
</evidence>
<dbReference type="EMBL" id="DVJI01000003">
    <property type="protein sequence ID" value="HIS70450.1"/>
    <property type="molecule type" value="Genomic_DNA"/>
</dbReference>
<comment type="caution">
    <text evidence="2">The sequence shown here is derived from an EMBL/GenBank/DDBJ whole genome shotgun (WGS) entry which is preliminary data.</text>
</comment>